<organism evidence="2">
    <name type="scientific">Heliothis virescens</name>
    <name type="common">Tobacco budworm moth</name>
    <dbReference type="NCBI Taxonomy" id="7102"/>
    <lineage>
        <taxon>Eukaryota</taxon>
        <taxon>Metazoa</taxon>
        <taxon>Ecdysozoa</taxon>
        <taxon>Arthropoda</taxon>
        <taxon>Hexapoda</taxon>
        <taxon>Insecta</taxon>
        <taxon>Pterygota</taxon>
        <taxon>Neoptera</taxon>
        <taxon>Endopterygota</taxon>
        <taxon>Lepidoptera</taxon>
        <taxon>Glossata</taxon>
        <taxon>Ditrysia</taxon>
        <taxon>Noctuoidea</taxon>
        <taxon>Noctuidae</taxon>
        <taxon>Heliothinae</taxon>
        <taxon>Heliothis</taxon>
    </lineage>
</organism>
<sequence>MEVTTEAWRVKHPRHWISAKPVKGDENGPNKVREEDQKKAPKDPKDTQKDTKTKKEFTLCFFSKRKKFIPAPRPPSLVSLAARLNNSCCQCCHVLAEYFLEVFHCVVCMVNCRIPCMHFEALFCELMDATGTMCRDMFRLVRAFLKVCVGSKDE</sequence>
<protein>
    <submittedName>
        <fullName evidence="2">Uncharacterized protein</fullName>
    </submittedName>
</protein>
<accession>A0A2A4JJY2</accession>
<feature type="compositionally biased region" description="Basic and acidic residues" evidence="1">
    <location>
        <begin position="22"/>
        <end position="51"/>
    </location>
</feature>
<evidence type="ECO:0000313" key="2">
    <source>
        <dbReference type="EMBL" id="PCG72271.1"/>
    </source>
</evidence>
<proteinExistence type="predicted"/>
<name>A0A2A4JJY2_HELVI</name>
<feature type="region of interest" description="Disordered" evidence="1">
    <location>
        <begin position="1"/>
        <end position="51"/>
    </location>
</feature>
<evidence type="ECO:0000256" key="1">
    <source>
        <dbReference type="SAM" id="MobiDB-lite"/>
    </source>
</evidence>
<dbReference type="EMBL" id="NWSH01001171">
    <property type="protein sequence ID" value="PCG72271.1"/>
    <property type="molecule type" value="Genomic_DNA"/>
</dbReference>
<gene>
    <name evidence="2" type="ORF">B5V51_973</name>
</gene>
<reference evidence="2" key="1">
    <citation type="submission" date="2017-09" db="EMBL/GenBank/DDBJ databases">
        <title>Contemporary evolution of a Lepidopteran species, Heliothis virescens, in response to modern agricultural practices.</title>
        <authorList>
            <person name="Fritz M.L."/>
            <person name="Deyonke A.M."/>
            <person name="Papanicolaou A."/>
            <person name="Micinski S."/>
            <person name="Westbrook J."/>
            <person name="Gould F."/>
        </authorList>
    </citation>
    <scope>NUCLEOTIDE SEQUENCE [LARGE SCALE GENOMIC DNA]</scope>
    <source>
        <strain evidence="2">HvINT-</strain>
        <tissue evidence="2">Whole body</tissue>
    </source>
</reference>
<comment type="caution">
    <text evidence="2">The sequence shown here is derived from an EMBL/GenBank/DDBJ whole genome shotgun (WGS) entry which is preliminary data.</text>
</comment>
<dbReference type="AlphaFoldDB" id="A0A2A4JJY2"/>